<feature type="compositionally biased region" description="Low complexity" evidence="1">
    <location>
        <begin position="7"/>
        <end position="20"/>
    </location>
</feature>
<dbReference type="PANTHER" id="PTHR22602:SF0">
    <property type="entry name" value="TRANSFERASE CAF17, MITOCHONDRIAL-RELATED"/>
    <property type="match status" value="1"/>
</dbReference>
<dbReference type="GO" id="GO:0016226">
    <property type="term" value="P:iron-sulfur cluster assembly"/>
    <property type="evidence" value="ECO:0007669"/>
    <property type="project" value="TreeGrafter"/>
</dbReference>
<evidence type="ECO:0000256" key="1">
    <source>
        <dbReference type="SAM" id="MobiDB-lite"/>
    </source>
</evidence>
<dbReference type="OrthoDB" id="9796287at2"/>
<dbReference type="Gene3D" id="3.30.70.1630">
    <property type="match status" value="1"/>
</dbReference>
<dbReference type="KEGG" id="paur:FGL86_13160"/>
<accession>A0A5B8STE8</accession>
<feature type="region of interest" description="Disordered" evidence="1">
    <location>
        <begin position="1"/>
        <end position="20"/>
    </location>
</feature>
<dbReference type="PANTHER" id="PTHR22602">
    <property type="entry name" value="TRANSFERASE CAF17, MITOCHONDRIAL-RELATED"/>
    <property type="match status" value="1"/>
</dbReference>
<gene>
    <name evidence="2" type="ORF">FGL86_13160</name>
</gene>
<dbReference type="Gene3D" id="2.40.30.160">
    <property type="match status" value="1"/>
</dbReference>
<dbReference type="InterPro" id="IPR017703">
    <property type="entry name" value="YgfZ/GCV_T_CS"/>
</dbReference>
<dbReference type="InterPro" id="IPR045179">
    <property type="entry name" value="YgfZ/GcvT"/>
</dbReference>
<evidence type="ECO:0000313" key="2">
    <source>
        <dbReference type="EMBL" id="QEA39926.1"/>
    </source>
</evidence>
<dbReference type="EMBL" id="CP042382">
    <property type="protein sequence ID" value="QEA39926.1"/>
    <property type="molecule type" value="Genomic_DNA"/>
</dbReference>
<organism evidence="2 3">
    <name type="scientific">Pistricoccus aurantiacus</name>
    <dbReference type="NCBI Taxonomy" id="1883414"/>
    <lineage>
        <taxon>Bacteria</taxon>
        <taxon>Pseudomonadati</taxon>
        <taxon>Pseudomonadota</taxon>
        <taxon>Gammaproteobacteria</taxon>
        <taxon>Oceanospirillales</taxon>
        <taxon>Halomonadaceae</taxon>
        <taxon>Pistricoccus</taxon>
    </lineage>
</organism>
<dbReference type="SUPFAM" id="SSF103025">
    <property type="entry name" value="Folate-binding domain"/>
    <property type="match status" value="1"/>
</dbReference>
<reference evidence="2 3" key="1">
    <citation type="submission" date="2019-06" db="EMBL/GenBank/DDBJ databases">
        <title>Genome analyses of bacteria isolated from kimchi.</title>
        <authorList>
            <person name="Lee S."/>
            <person name="Ahn S."/>
            <person name="Roh S."/>
        </authorList>
    </citation>
    <scope>NUCLEOTIDE SEQUENCE [LARGE SCALE GENOMIC DNA]</scope>
    <source>
        <strain evidence="2 3">CBA4606</strain>
    </source>
</reference>
<dbReference type="AlphaFoldDB" id="A0A5B8STE8"/>
<protein>
    <submittedName>
        <fullName evidence="2">Folate-binding protein YgfZ</fullName>
    </submittedName>
</protein>
<dbReference type="Gene3D" id="3.30.70.1400">
    <property type="entry name" value="Aminomethyltransferase beta-barrel domains"/>
    <property type="match status" value="1"/>
</dbReference>
<keyword evidence="3" id="KW-1185">Reference proteome</keyword>
<sequence length="345" mass="37743">MHDSYTPAARDASDAPSAPISPQAQARLALDNTVSMELEQLGVLEISGTDAAKFLQGQTSAQVTLADGDFAPLTCFCSPKGRMLANAQLMRVEEGRLWLIMPRELREELKNHLAKFAVFYKVEIQPRDDLALLGLIGNNAPLLVESRLDIVPPTLWRQAGNDRIQVLRHPGPRPRLLICLAAASKDAIKETLANQATPVDPGVWELQDIKAGLAWLSASQRDTYLPQMINWEALGGISFKKGCYTGQEVVARAHFRGQVKKRLARAQLEGDALPAIGDAVNDAQGKRQGEVFKAQLDAYGQVEILAVLTTKALAEPLTVNGLRFKRLKLPYALERVDPEELAAQG</sequence>
<evidence type="ECO:0000313" key="3">
    <source>
        <dbReference type="Proteomes" id="UP000321272"/>
    </source>
</evidence>
<proteinExistence type="predicted"/>
<dbReference type="Proteomes" id="UP000321272">
    <property type="component" value="Chromosome"/>
</dbReference>
<name>A0A5B8STE8_9GAMM</name>
<dbReference type="RefSeq" id="WP_147184974.1">
    <property type="nucleotide sequence ID" value="NZ_CP042382.1"/>
</dbReference>
<dbReference type="NCBIfam" id="TIGR03317">
    <property type="entry name" value="ygfZ_signature"/>
    <property type="match status" value="1"/>
</dbReference>